<dbReference type="InterPro" id="IPR000821">
    <property type="entry name" value="Ala_racemase"/>
</dbReference>
<dbReference type="KEGG" id="kba:A0U89_11210"/>
<dbReference type="EC" id="5.1.1.1" evidence="4 7"/>
<dbReference type="PANTHER" id="PTHR30511:SF0">
    <property type="entry name" value="ALANINE RACEMASE, CATABOLIC-RELATED"/>
    <property type="match status" value="1"/>
</dbReference>
<dbReference type="UniPathway" id="UPA00042">
    <property type="reaction ID" value="UER00497"/>
</dbReference>
<keyword evidence="5 7" id="KW-0663">Pyridoxal phosphate</keyword>
<evidence type="ECO:0000256" key="3">
    <source>
        <dbReference type="ARBA" id="ARBA00007880"/>
    </source>
</evidence>
<dbReference type="PROSITE" id="PS00395">
    <property type="entry name" value="ALANINE_RACEMASE"/>
    <property type="match status" value="1"/>
</dbReference>
<accession>A0A1D8UXF9</accession>
<dbReference type="Gene3D" id="3.20.20.10">
    <property type="entry name" value="Alanine racemase"/>
    <property type="match status" value="1"/>
</dbReference>
<comment type="cofactor">
    <cofactor evidence="2 7 8">
        <name>pyridoxal 5'-phosphate</name>
        <dbReference type="ChEBI" id="CHEBI:597326"/>
    </cofactor>
</comment>
<evidence type="ECO:0000256" key="5">
    <source>
        <dbReference type="ARBA" id="ARBA00022898"/>
    </source>
</evidence>
<keyword evidence="12" id="KW-1185">Reference proteome</keyword>
<comment type="similarity">
    <text evidence="3 7">Belongs to the alanine racemase family.</text>
</comment>
<dbReference type="GO" id="GO:0030632">
    <property type="term" value="P:D-alanine biosynthetic process"/>
    <property type="evidence" value="ECO:0007669"/>
    <property type="project" value="UniProtKB-UniRule"/>
</dbReference>
<sequence length="373" mass="40067">MNNFQSRAGGWLQIDLPAIAENYRRLRSHVGRNVSVGAAVKADAYGLGIAQVAPVLHNAGCRHFFVATVDEGVVLREHIGPDAKIFQLNGPMPGAENVVLAADLHPVLNSREQIAGWRHLAKQQGRPLPCVLQIDSGMSRFGLSEADIRALGADDALEGLQIELVMSHLACADEPSHPQNAAQLSRFRALRAHLPEASSSLAASSGIFLGPDFHFDLVRPGYALYGGNPVLGHPNPMRNVVTLHARLIQDRVIEAGTAVGYSARFVAQRPSRIATLAIGYADGLPRAAGDIATAIHPARPDVKLPVIGRVSMDCMALDVTDLGDMDLPPGTCFELIGTHRPLDDVASGLDTIGYELLTSLGRRHHREYIESSL</sequence>
<dbReference type="EMBL" id="CP014674">
    <property type="protein sequence ID" value="AOX18291.1"/>
    <property type="molecule type" value="Genomic_DNA"/>
</dbReference>
<dbReference type="GO" id="GO:0008784">
    <property type="term" value="F:alanine racemase activity"/>
    <property type="evidence" value="ECO:0007669"/>
    <property type="project" value="UniProtKB-UniRule"/>
</dbReference>
<evidence type="ECO:0000256" key="8">
    <source>
        <dbReference type="PIRSR" id="PIRSR600821-50"/>
    </source>
</evidence>
<dbReference type="GO" id="GO:0030170">
    <property type="term" value="F:pyridoxal phosphate binding"/>
    <property type="evidence" value="ECO:0007669"/>
    <property type="project" value="UniProtKB-UniRule"/>
</dbReference>
<feature type="modified residue" description="N6-(pyridoxal phosphate)lysine" evidence="7 8">
    <location>
        <position position="41"/>
    </location>
</feature>
<dbReference type="PANTHER" id="PTHR30511">
    <property type="entry name" value="ALANINE RACEMASE"/>
    <property type="match status" value="1"/>
</dbReference>
<dbReference type="InterPro" id="IPR009006">
    <property type="entry name" value="Ala_racemase/Decarboxylase_C"/>
</dbReference>
<organism evidence="11 12">
    <name type="scientific">Kozakia baliensis</name>
    <dbReference type="NCBI Taxonomy" id="153496"/>
    <lineage>
        <taxon>Bacteria</taxon>
        <taxon>Pseudomonadati</taxon>
        <taxon>Pseudomonadota</taxon>
        <taxon>Alphaproteobacteria</taxon>
        <taxon>Acetobacterales</taxon>
        <taxon>Acetobacteraceae</taxon>
        <taxon>Kozakia</taxon>
    </lineage>
</organism>
<dbReference type="SMART" id="SM01005">
    <property type="entry name" value="Ala_racemase_C"/>
    <property type="match status" value="1"/>
</dbReference>
<evidence type="ECO:0000313" key="12">
    <source>
        <dbReference type="Proteomes" id="UP000179145"/>
    </source>
</evidence>
<dbReference type="SUPFAM" id="SSF51419">
    <property type="entry name" value="PLP-binding barrel"/>
    <property type="match status" value="1"/>
</dbReference>
<feature type="binding site" evidence="7 9">
    <location>
        <position position="312"/>
    </location>
    <ligand>
        <name>substrate</name>
    </ligand>
</feature>
<name>A0A1D8UXF9_9PROT</name>
<dbReference type="InterPro" id="IPR020622">
    <property type="entry name" value="Ala_racemase_pyridoxalP-BS"/>
</dbReference>
<dbReference type="STRING" id="153496.A0U89_11210"/>
<dbReference type="Pfam" id="PF00842">
    <property type="entry name" value="Ala_racemase_C"/>
    <property type="match status" value="1"/>
</dbReference>
<dbReference type="OrthoDB" id="9813814at2"/>
<dbReference type="eggNOG" id="COG0787">
    <property type="taxonomic scope" value="Bacteria"/>
</dbReference>
<dbReference type="NCBIfam" id="TIGR00492">
    <property type="entry name" value="alr"/>
    <property type="match status" value="1"/>
</dbReference>
<evidence type="ECO:0000256" key="6">
    <source>
        <dbReference type="ARBA" id="ARBA00023235"/>
    </source>
</evidence>
<dbReference type="InterPro" id="IPR001608">
    <property type="entry name" value="Ala_racemase_N"/>
</dbReference>
<dbReference type="CDD" id="cd00430">
    <property type="entry name" value="PLPDE_III_AR"/>
    <property type="match status" value="1"/>
</dbReference>
<evidence type="ECO:0000256" key="4">
    <source>
        <dbReference type="ARBA" id="ARBA00013089"/>
    </source>
</evidence>
<feature type="binding site" evidence="7 9">
    <location>
        <position position="140"/>
    </location>
    <ligand>
        <name>substrate</name>
    </ligand>
</feature>
<keyword evidence="6 7" id="KW-0413">Isomerase</keyword>
<dbReference type="Proteomes" id="UP000179145">
    <property type="component" value="Chromosome"/>
</dbReference>
<gene>
    <name evidence="11" type="ORF">A0U89_11210</name>
</gene>
<evidence type="ECO:0000256" key="7">
    <source>
        <dbReference type="HAMAP-Rule" id="MF_01201"/>
    </source>
</evidence>
<dbReference type="Gene3D" id="2.40.37.10">
    <property type="entry name" value="Lyase, Ornithine Decarboxylase, Chain A, domain 1"/>
    <property type="match status" value="1"/>
</dbReference>
<proteinExistence type="inferred from homology"/>
<feature type="active site" description="Proton acceptor; specific for L-alanine" evidence="7">
    <location>
        <position position="261"/>
    </location>
</feature>
<comment type="function">
    <text evidence="7">Catalyzes the interconversion of L-alanine and D-alanine. May also act on other amino acids.</text>
</comment>
<feature type="domain" description="Alanine racemase C-terminal" evidence="10">
    <location>
        <begin position="240"/>
        <end position="369"/>
    </location>
</feature>
<evidence type="ECO:0000313" key="11">
    <source>
        <dbReference type="EMBL" id="AOX18291.1"/>
    </source>
</evidence>
<evidence type="ECO:0000259" key="10">
    <source>
        <dbReference type="SMART" id="SM01005"/>
    </source>
</evidence>
<dbReference type="RefSeq" id="WP_070403789.1">
    <property type="nucleotide sequence ID" value="NZ_BJVW01000001.1"/>
</dbReference>
<dbReference type="HAMAP" id="MF_01201">
    <property type="entry name" value="Ala_racemase"/>
    <property type="match status" value="1"/>
</dbReference>
<dbReference type="PRINTS" id="PR00992">
    <property type="entry name" value="ALARACEMASE"/>
</dbReference>
<dbReference type="AlphaFoldDB" id="A0A1D8UXF9"/>
<dbReference type="SUPFAM" id="SSF50621">
    <property type="entry name" value="Alanine racemase C-terminal domain-like"/>
    <property type="match status" value="1"/>
</dbReference>
<dbReference type="Pfam" id="PF01168">
    <property type="entry name" value="Ala_racemase_N"/>
    <property type="match status" value="1"/>
</dbReference>
<evidence type="ECO:0000256" key="9">
    <source>
        <dbReference type="PIRSR" id="PIRSR600821-52"/>
    </source>
</evidence>
<evidence type="ECO:0000256" key="1">
    <source>
        <dbReference type="ARBA" id="ARBA00000316"/>
    </source>
</evidence>
<protein>
    <recommendedName>
        <fullName evidence="4 7">Alanine racemase</fullName>
        <ecNumber evidence="4 7">5.1.1.1</ecNumber>
    </recommendedName>
</protein>
<dbReference type="InterPro" id="IPR011079">
    <property type="entry name" value="Ala_racemase_C"/>
</dbReference>
<dbReference type="InterPro" id="IPR029066">
    <property type="entry name" value="PLP-binding_barrel"/>
</dbReference>
<comment type="catalytic activity">
    <reaction evidence="1 7">
        <text>L-alanine = D-alanine</text>
        <dbReference type="Rhea" id="RHEA:20249"/>
        <dbReference type="ChEBI" id="CHEBI:57416"/>
        <dbReference type="ChEBI" id="CHEBI:57972"/>
        <dbReference type="EC" id="5.1.1.1"/>
    </reaction>
</comment>
<reference evidence="11 12" key="1">
    <citation type="journal article" date="2016" name="Microb. Cell Fact.">
        <title>Dissection of exopolysaccharide biosynthesis in Kozakia baliensis.</title>
        <authorList>
            <person name="Brandt J.U."/>
            <person name="Jakob F."/>
            <person name="Behr J."/>
            <person name="Geissler A.J."/>
            <person name="Vogel R.F."/>
        </authorList>
    </citation>
    <scope>NUCLEOTIDE SEQUENCE [LARGE SCALE GENOMIC DNA]</scope>
    <source>
        <strain evidence="11 12">DSM 14400</strain>
    </source>
</reference>
<feature type="active site" description="Proton acceptor; specific for D-alanine" evidence="7">
    <location>
        <position position="41"/>
    </location>
</feature>
<evidence type="ECO:0000256" key="2">
    <source>
        <dbReference type="ARBA" id="ARBA00001933"/>
    </source>
</evidence>
<dbReference type="GO" id="GO:0005829">
    <property type="term" value="C:cytosol"/>
    <property type="evidence" value="ECO:0007669"/>
    <property type="project" value="TreeGrafter"/>
</dbReference>
<comment type="pathway">
    <text evidence="7">Amino-acid biosynthesis; D-alanine biosynthesis; D-alanine from L-alanine: step 1/1.</text>
</comment>